<dbReference type="EMBL" id="OIVN01001211">
    <property type="protein sequence ID" value="SPC91186.1"/>
    <property type="molecule type" value="Genomic_DNA"/>
</dbReference>
<reference evidence="1" key="1">
    <citation type="submission" date="2018-02" db="EMBL/GenBank/DDBJ databases">
        <authorList>
            <person name="Cohen D.B."/>
            <person name="Kent A.D."/>
        </authorList>
    </citation>
    <scope>NUCLEOTIDE SEQUENCE</scope>
</reference>
<dbReference type="AlphaFoldDB" id="A0A2N9FK64"/>
<sequence length="111" mass="12517">MWKPWITAPSNVVELLVMSNELGTKDLTLDVPDGAHSIKGSGGTIEVVVLVVVEEAFEIEPRRWRKGEEQTVGLEFEERREGRCNGLDGSCDIAFKWKLKDVVDWIELSEC</sequence>
<name>A0A2N9FK64_FAGSY</name>
<organism evidence="1">
    <name type="scientific">Fagus sylvatica</name>
    <name type="common">Beechnut</name>
    <dbReference type="NCBI Taxonomy" id="28930"/>
    <lineage>
        <taxon>Eukaryota</taxon>
        <taxon>Viridiplantae</taxon>
        <taxon>Streptophyta</taxon>
        <taxon>Embryophyta</taxon>
        <taxon>Tracheophyta</taxon>
        <taxon>Spermatophyta</taxon>
        <taxon>Magnoliopsida</taxon>
        <taxon>eudicotyledons</taxon>
        <taxon>Gunneridae</taxon>
        <taxon>Pentapetalae</taxon>
        <taxon>rosids</taxon>
        <taxon>fabids</taxon>
        <taxon>Fagales</taxon>
        <taxon>Fagaceae</taxon>
        <taxon>Fagus</taxon>
    </lineage>
</organism>
<accession>A0A2N9FK64</accession>
<protein>
    <submittedName>
        <fullName evidence="1">Uncharacterized protein</fullName>
    </submittedName>
</protein>
<evidence type="ECO:0000313" key="1">
    <source>
        <dbReference type="EMBL" id="SPC91186.1"/>
    </source>
</evidence>
<gene>
    <name evidence="1" type="ORF">FSB_LOCUS19068</name>
</gene>
<proteinExistence type="predicted"/>